<dbReference type="Gene3D" id="3.40.50.1820">
    <property type="entry name" value="alpha/beta hydrolase"/>
    <property type="match status" value="1"/>
</dbReference>
<comment type="caution">
    <text evidence="3">The sequence shown here is derived from an EMBL/GenBank/DDBJ whole genome shotgun (WGS) entry which is preliminary data.</text>
</comment>
<proteinExistence type="predicted"/>
<dbReference type="PANTHER" id="PTHR42886">
    <property type="entry name" value="RE40534P-RELATED"/>
    <property type="match status" value="1"/>
</dbReference>
<accession>A0ABR0UBM5</accession>
<dbReference type="Proteomes" id="UP001318860">
    <property type="component" value="Unassembled WGS sequence"/>
</dbReference>
<feature type="region of interest" description="Disordered" evidence="1">
    <location>
        <begin position="1"/>
        <end position="20"/>
    </location>
</feature>
<reference evidence="3 4" key="1">
    <citation type="journal article" date="2021" name="Comput. Struct. Biotechnol. J.">
        <title>De novo genome assembly of the potent medicinal plant Rehmannia glutinosa using nanopore technology.</title>
        <authorList>
            <person name="Ma L."/>
            <person name="Dong C."/>
            <person name="Song C."/>
            <person name="Wang X."/>
            <person name="Zheng X."/>
            <person name="Niu Y."/>
            <person name="Chen S."/>
            <person name="Feng W."/>
        </authorList>
    </citation>
    <scope>NUCLEOTIDE SEQUENCE [LARGE SCALE GENOMIC DNA]</scope>
    <source>
        <strain evidence="3">DH-2019</strain>
    </source>
</reference>
<protein>
    <recommendedName>
        <fullName evidence="2">Serine aminopeptidase S33 domain-containing protein</fullName>
    </recommendedName>
</protein>
<evidence type="ECO:0000259" key="2">
    <source>
        <dbReference type="Pfam" id="PF12146"/>
    </source>
</evidence>
<evidence type="ECO:0000313" key="4">
    <source>
        <dbReference type="Proteomes" id="UP001318860"/>
    </source>
</evidence>
<dbReference type="InterPro" id="IPR022742">
    <property type="entry name" value="Hydrolase_4"/>
</dbReference>
<dbReference type="EMBL" id="JABTTQ020003166">
    <property type="protein sequence ID" value="KAK6119560.1"/>
    <property type="molecule type" value="Genomic_DNA"/>
</dbReference>
<feature type="domain" description="Serine aminopeptidase S33" evidence="2">
    <location>
        <begin position="41"/>
        <end position="183"/>
    </location>
</feature>
<feature type="compositionally biased region" description="Polar residues" evidence="1">
    <location>
        <begin position="1"/>
        <end position="10"/>
    </location>
</feature>
<evidence type="ECO:0000313" key="3">
    <source>
        <dbReference type="EMBL" id="KAK6119560.1"/>
    </source>
</evidence>
<name>A0ABR0UBM5_REHGL</name>
<sequence length="289" mass="32699">MTEKQQNQPHKSAAEHKRVTIQNSHGEKLVGILHETGSPELVIICHGFRSSKDRIPMVNLAFAFQREGISAFRFDFAGNGDSEGSFQYGNYRREAEDLRAVVEHFQREQRHIVAVIGHSKGGNAVLLYASRYNDIHTIVNIAGRFNLKRGIEGRLGKDFLEKIEQYGFIDVKNRKGKTEYRVTKESLLDRLATDTRAACQAIPQSCRVLTVHGTVDEFVPVEDAIEFAKHIPNHNLRIVEGADHEYTKYQSELASIVLNFVKTGLYQDESLPKPLSSCCRTKNCIDSRL</sequence>
<organism evidence="3 4">
    <name type="scientific">Rehmannia glutinosa</name>
    <name type="common">Chinese foxglove</name>
    <dbReference type="NCBI Taxonomy" id="99300"/>
    <lineage>
        <taxon>Eukaryota</taxon>
        <taxon>Viridiplantae</taxon>
        <taxon>Streptophyta</taxon>
        <taxon>Embryophyta</taxon>
        <taxon>Tracheophyta</taxon>
        <taxon>Spermatophyta</taxon>
        <taxon>Magnoliopsida</taxon>
        <taxon>eudicotyledons</taxon>
        <taxon>Gunneridae</taxon>
        <taxon>Pentapetalae</taxon>
        <taxon>asterids</taxon>
        <taxon>lamiids</taxon>
        <taxon>Lamiales</taxon>
        <taxon>Orobanchaceae</taxon>
        <taxon>Rehmannieae</taxon>
        <taxon>Rehmannia</taxon>
    </lineage>
</organism>
<dbReference type="PANTHER" id="PTHR42886:SF38">
    <property type="entry name" value="ALPHA_BETA-HYDROLASES SUPERFAMILY PROTEIN"/>
    <property type="match status" value="1"/>
</dbReference>
<keyword evidence="4" id="KW-1185">Reference proteome</keyword>
<dbReference type="InterPro" id="IPR029058">
    <property type="entry name" value="AB_hydrolase_fold"/>
</dbReference>
<dbReference type="Pfam" id="PF12146">
    <property type="entry name" value="Hydrolase_4"/>
    <property type="match status" value="1"/>
</dbReference>
<evidence type="ECO:0000256" key="1">
    <source>
        <dbReference type="SAM" id="MobiDB-lite"/>
    </source>
</evidence>
<dbReference type="SUPFAM" id="SSF53474">
    <property type="entry name" value="alpha/beta-Hydrolases"/>
    <property type="match status" value="1"/>
</dbReference>
<gene>
    <name evidence="3" type="ORF">DH2020_046689</name>
</gene>